<keyword evidence="2" id="KW-1185">Reference proteome</keyword>
<proteinExistence type="predicted"/>
<accession>A0ABW5XZG3</accession>
<gene>
    <name evidence="1" type="ORF">ACFSY7_08145</name>
</gene>
<dbReference type="InterPro" id="IPR021146">
    <property type="entry name" value="Phage_gp6-like_head-tail"/>
</dbReference>
<evidence type="ECO:0000313" key="2">
    <source>
        <dbReference type="Proteomes" id="UP001597568"/>
    </source>
</evidence>
<dbReference type="EMBL" id="JBHUOR010000041">
    <property type="protein sequence ID" value="MFD2868467.1"/>
    <property type="molecule type" value="Genomic_DNA"/>
</dbReference>
<protein>
    <submittedName>
        <fullName evidence="1">Phage head-tail connector protein</fullName>
    </submittedName>
</protein>
<sequence>MWQATDEEVTYFKALAQIKGDKSDEYVKMMLPLLAEHVAEYVYDAIGEEVVAPISDMKANYKVFIAKALQHNMTNAGVKGRSMGTVSYTYNIDFPKALYGQYLPRKRAKFHVF</sequence>
<evidence type="ECO:0000313" key="1">
    <source>
        <dbReference type="EMBL" id="MFD2868467.1"/>
    </source>
</evidence>
<dbReference type="InterPro" id="IPR053746">
    <property type="entry name" value="Viral_HT_Connector_Assembly"/>
</dbReference>
<dbReference type="Proteomes" id="UP001597568">
    <property type="component" value="Unassembled WGS sequence"/>
</dbReference>
<dbReference type="RefSeq" id="WP_380147519.1">
    <property type="nucleotide sequence ID" value="NZ_JBHUOR010000041.1"/>
</dbReference>
<organism evidence="1 2">
    <name type="scientific">Kurthia populi</name>
    <dbReference type="NCBI Taxonomy" id="1562132"/>
    <lineage>
        <taxon>Bacteria</taxon>
        <taxon>Bacillati</taxon>
        <taxon>Bacillota</taxon>
        <taxon>Bacilli</taxon>
        <taxon>Bacillales</taxon>
        <taxon>Caryophanaceae</taxon>
        <taxon>Kurthia</taxon>
    </lineage>
</organism>
<dbReference type="Pfam" id="PF05135">
    <property type="entry name" value="Phage_connect_1"/>
    <property type="match status" value="1"/>
</dbReference>
<reference evidence="2" key="1">
    <citation type="journal article" date="2019" name="Int. J. Syst. Evol. Microbiol.">
        <title>The Global Catalogue of Microorganisms (GCM) 10K type strain sequencing project: providing services to taxonomists for standard genome sequencing and annotation.</title>
        <authorList>
            <consortium name="The Broad Institute Genomics Platform"/>
            <consortium name="The Broad Institute Genome Sequencing Center for Infectious Disease"/>
            <person name="Wu L."/>
            <person name="Ma J."/>
        </authorList>
    </citation>
    <scope>NUCLEOTIDE SEQUENCE [LARGE SCALE GENOMIC DNA]</scope>
    <source>
        <strain evidence="2">KCTC 33522</strain>
    </source>
</reference>
<comment type="caution">
    <text evidence="1">The sequence shown here is derived from an EMBL/GenBank/DDBJ whole genome shotgun (WGS) entry which is preliminary data.</text>
</comment>
<dbReference type="Gene3D" id="1.10.246.150">
    <property type="match status" value="1"/>
</dbReference>
<name>A0ABW5XZG3_9BACL</name>